<protein>
    <submittedName>
        <fullName evidence="1">Uncharacterized protein</fullName>
    </submittedName>
</protein>
<proteinExistence type="predicted"/>
<evidence type="ECO:0000313" key="1">
    <source>
        <dbReference type="EMBL" id="VBB68632.1"/>
    </source>
</evidence>
<dbReference type="EMBL" id="LR026963">
    <property type="protein sequence ID" value="VBB68632.1"/>
    <property type="molecule type" value="Genomic_DNA"/>
</dbReference>
<gene>
    <name evidence="1" type="ORF">RIEGSTA812A_PEG_105</name>
</gene>
<name>A0A484HA16_9ZZZZ</name>
<sequence>MFRSSLGQELETFLQGAVNSEIEENAMDTSMLAIDLIHQYTL</sequence>
<accession>A0A484HA16</accession>
<reference evidence="1" key="1">
    <citation type="submission" date="2018-10" db="EMBL/GenBank/DDBJ databases">
        <authorList>
            <person name="Gruber-Vodicka H."/>
            <person name="Jaeckle O."/>
        </authorList>
    </citation>
    <scope>NUCLEOTIDE SEQUENCE</scope>
</reference>
<organism evidence="1">
    <name type="scientific">invertebrate metagenome</name>
    <dbReference type="NCBI Taxonomy" id="1711999"/>
    <lineage>
        <taxon>unclassified sequences</taxon>
        <taxon>metagenomes</taxon>
        <taxon>organismal metagenomes</taxon>
    </lineage>
</organism>
<dbReference type="AlphaFoldDB" id="A0A484HA16"/>